<comment type="caution">
    <text evidence="2">The sequence shown here is derived from an EMBL/GenBank/DDBJ whole genome shotgun (WGS) entry which is preliminary data.</text>
</comment>
<proteinExistence type="predicted"/>
<gene>
    <name evidence="2" type="ORF">P9850_01595</name>
</gene>
<evidence type="ECO:0000313" key="3">
    <source>
        <dbReference type="Proteomes" id="UP001339962"/>
    </source>
</evidence>
<evidence type="ECO:0000313" key="2">
    <source>
        <dbReference type="EMBL" id="MED5050563.1"/>
    </source>
</evidence>
<name>A0ABD5IRQ6_9BACL</name>
<organism evidence="2 3">
    <name type="scientific">Anoxybacteroides rupiense</name>
    <dbReference type="NCBI Taxonomy" id="311460"/>
    <lineage>
        <taxon>Bacteria</taxon>
        <taxon>Bacillati</taxon>
        <taxon>Bacillota</taxon>
        <taxon>Bacilli</taxon>
        <taxon>Bacillales</taxon>
        <taxon>Anoxybacillaceae</taxon>
        <taxon>Anoxybacteroides</taxon>
    </lineage>
</organism>
<feature type="compositionally biased region" description="Basic and acidic residues" evidence="1">
    <location>
        <begin position="1"/>
        <end position="11"/>
    </location>
</feature>
<dbReference type="Pfam" id="PF11122">
    <property type="entry name" value="Spore-coat_CotD"/>
    <property type="match status" value="1"/>
</dbReference>
<reference evidence="2 3" key="1">
    <citation type="submission" date="2023-03" db="EMBL/GenBank/DDBJ databases">
        <title>Bacillus Genome Sequencing.</title>
        <authorList>
            <person name="Dunlap C."/>
        </authorList>
    </citation>
    <scope>NUCLEOTIDE SEQUENCE [LARGE SCALE GENOMIC DNA]</scope>
    <source>
        <strain evidence="2 3">NRS-38</strain>
    </source>
</reference>
<feature type="region of interest" description="Disordered" evidence="1">
    <location>
        <begin position="98"/>
        <end position="127"/>
    </location>
</feature>
<feature type="compositionally biased region" description="Low complexity" evidence="1">
    <location>
        <begin position="105"/>
        <end position="118"/>
    </location>
</feature>
<dbReference type="RefSeq" id="WP_080860362.1">
    <property type="nucleotide sequence ID" value="NZ_JARTLI010000002.1"/>
</dbReference>
<accession>A0ABD5IRQ6</accession>
<dbReference type="Proteomes" id="UP001339962">
    <property type="component" value="Unassembled WGS sequence"/>
</dbReference>
<protein>
    <submittedName>
        <fullName evidence="2">CotD family spore coat protein</fullName>
    </submittedName>
</protein>
<keyword evidence="2" id="KW-0167">Capsid protein</keyword>
<dbReference type="EMBL" id="JARTLI010000002">
    <property type="protein sequence ID" value="MED5050563.1"/>
    <property type="molecule type" value="Genomic_DNA"/>
</dbReference>
<feature type="region of interest" description="Disordered" evidence="1">
    <location>
        <begin position="1"/>
        <end position="28"/>
    </location>
</feature>
<sequence>MNKHWKDHDEVGGVSDFGCNGSNNNNTEKTIVYPTRTIVNTTTNHHVIRRVHPTRIVNVTRDVYRVEDYYPTTVDAVNERETQYYDCGNDLNNPNCRRVGGASTGNGSNNNSGTGSNHGNKHRWNGSKNDCSNAKLFFE</sequence>
<keyword evidence="2" id="KW-0946">Virion</keyword>
<dbReference type="InterPro" id="IPR020108">
    <property type="entry name" value="Spore_coat_CotD"/>
</dbReference>
<evidence type="ECO:0000256" key="1">
    <source>
        <dbReference type="SAM" id="MobiDB-lite"/>
    </source>
</evidence>
<dbReference type="AlphaFoldDB" id="A0ABD5IRQ6"/>